<sequence length="411" mass="45537">MRLLSAKNAVLLTAFISNLPHFILGAPIAQTADVTEQVITRNGDLFVVPVQQAEDSNITNRDEDDFSLKLIKGVKRIVTRVGIPRPPTPPVLRPRPHPVPVPVPVPGPVAPKPKPVPKQDPLPKPLPRPNPPAPKPNHQPIPLSENPGQGVGIGNQPKPMENYANLGQTQVNKYETAAKSDKPDTPMVNNEADLAKYGPNEAFMDIRILNDQYKIYDIDVFISELEELKNFRTDELGFNINAAGLLRQTVVNSAKDGKMINRGTYDKNGQFIVYQDAFKDADTAAGTKVPLNEIGIQQFQKATLVGTQDKGKTKNFKAAFLMDVQNKEFWAITRENYNDMKQPFSEILTFNRGTPQFDRFMGSPNFNSKFYSFANHHNAIGNKVPDKVIVVPKQAENSGNKLTVAVVFKDA</sequence>
<name>A0A9N9M119_9HELO</name>
<protein>
    <submittedName>
        <fullName evidence="3">Uncharacterized protein</fullName>
    </submittedName>
</protein>
<evidence type="ECO:0000313" key="3">
    <source>
        <dbReference type="EMBL" id="CAG8982057.1"/>
    </source>
</evidence>
<keyword evidence="2" id="KW-0732">Signal</keyword>
<evidence type="ECO:0000313" key="4">
    <source>
        <dbReference type="Proteomes" id="UP000701801"/>
    </source>
</evidence>
<feature type="region of interest" description="Disordered" evidence="1">
    <location>
        <begin position="82"/>
        <end position="153"/>
    </location>
</feature>
<organism evidence="3 4">
    <name type="scientific">Hymenoscyphus albidus</name>
    <dbReference type="NCBI Taxonomy" id="595503"/>
    <lineage>
        <taxon>Eukaryota</taxon>
        <taxon>Fungi</taxon>
        <taxon>Dikarya</taxon>
        <taxon>Ascomycota</taxon>
        <taxon>Pezizomycotina</taxon>
        <taxon>Leotiomycetes</taxon>
        <taxon>Helotiales</taxon>
        <taxon>Helotiaceae</taxon>
        <taxon>Hymenoscyphus</taxon>
    </lineage>
</organism>
<dbReference type="EMBL" id="CAJVRM010000562">
    <property type="protein sequence ID" value="CAG8982057.1"/>
    <property type="molecule type" value="Genomic_DNA"/>
</dbReference>
<keyword evidence="4" id="KW-1185">Reference proteome</keyword>
<feature type="compositionally biased region" description="Pro residues" evidence="1">
    <location>
        <begin position="84"/>
        <end position="139"/>
    </location>
</feature>
<evidence type="ECO:0000256" key="2">
    <source>
        <dbReference type="SAM" id="SignalP"/>
    </source>
</evidence>
<dbReference type="Proteomes" id="UP000701801">
    <property type="component" value="Unassembled WGS sequence"/>
</dbReference>
<feature type="signal peptide" evidence="2">
    <location>
        <begin position="1"/>
        <end position="25"/>
    </location>
</feature>
<proteinExistence type="predicted"/>
<dbReference type="AlphaFoldDB" id="A0A9N9M119"/>
<feature type="chain" id="PRO_5040410692" evidence="2">
    <location>
        <begin position="26"/>
        <end position="411"/>
    </location>
</feature>
<accession>A0A9N9M119</accession>
<comment type="caution">
    <text evidence="3">The sequence shown here is derived from an EMBL/GenBank/DDBJ whole genome shotgun (WGS) entry which is preliminary data.</text>
</comment>
<dbReference type="OrthoDB" id="4953277at2759"/>
<reference evidence="3" key="1">
    <citation type="submission" date="2021-07" db="EMBL/GenBank/DDBJ databases">
        <authorList>
            <person name="Durling M."/>
        </authorList>
    </citation>
    <scope>NUCLEOTIDE SEQUENCE</scope>
</reference>
<evidence type="ECO:0000256" key="1">
    <source>
        <dbReference type="SAM" id="MobiDB-lite"/>
    </source>
</evidence>
<gene>
    <name evidence="3" type="ORF">HYALB_00008784</name>
</gene>